<evidence type="ECO:0000313" key="1">
    <source>
        <dbReference type="EMBL" id="EPD70096.1"/>
    </source>
</evidence>
<dbReference type="Proteomes" id="UP000014408">
    <property type="component" value="Unassembled WGS sequence"/>
</dbReference>
<dbReference type="HOGENOM" id="CLU_053604_0_0_11"/>
<sequence>MIGPMSNTDTLHPGSHTAPVTVLAEEEWRELAEAHATRIDELTRNHLERHARGEKHPVWDFLFDYYRYSPGKFRRWHPGVTVALEGECPHREWKYYRSDGGLTQCDSDAFLAKRGKAARYIADLLAGTMARTAHFDCFCLHEWAMCYKTDTPRHNLPLRLGGAGVNTVVESHDIRCTHYDAFRFFTPPARPLNGQQLTRESQLSCEQSGCLHATMDLYKWAFKLEPLIPSSLILQAFELASQARILDMQASPYDCAELGLAPIPVETTEGKAEFVHRQRALAEQGTAIRRELLLVLDAVGVRPASPDELPVQ</sequence>
<gene>
    <name evidence="1" type="ORF">HMPREF1219_00529</name>
</gene>
<reference evidence="1 2" key="1">
    <citation type="submission" date="2013-05" db="EMBL/GenBank/DDBJ databases">
        <title>The Genome Sequence of Corynebacterium pyruviciproducens 1773O (ATCC BAA-1742).</title>
        <authorList>
            <consortium name="The Broad Institute Genomics Platform"/>
            <person name="Earl A."/>
            <person name="Ward D."/>
            <person name="Feldgarden M."/>
            <person name="Gevers D."/>
            <person name="Tong J."/>
            <person name="Walker B."/>
            <person name="Young S."/>
            <person name="Zeng Q."/>
            <person name="Gargeya S."/>
            <person name="Fitzgerald M."/>
            <person name="Haas B."/>
            <person name="Abouelleil A."/>
            <person name="Allen A.W."/>
            <person name="Alvarado L."/>
            <person name="Arachchi H.M."/>
            <person name="Berlin A.M."/>
            <person name="Chapman S.B."/>
            <person name="Gainer-Dewar J."/>
            <person name="Goldberg J."/>
            <person name="Griggs A."/>
            <person name="Gujja S."/>
            <person name="Hansen M."/>
            <person name="Howarth C."/>
            <person name="Imamovic A."/>
            <person name="Ireland A."/>
            <person name="Larimer J."/>
            <person name="McCowan C."/>
            <person name="Murphy C."/>
            <person name="Pearson M."/>
            <person name="Poon T.W."/>
            <person name="Priest M."/>
            <person name="Roberts A."/>
            <person name="Saif S."/>
            <person name="Shea T."/>
            <person name="Sisk P."/>
            <person name="Sykes S."/>
            <person name="Wortman J."/>
            <person name="Nusbaum C."/>
            <person name="Birren B."/>
        </authorList>
    </citation>
    <scope>NUCLEOTIDE SEQUENCE [LARGE SCALE GENOMIC DNA]</scope>
    <source>
        <strain evidence="1 2">ATCC BAA-1742</strain>
    </source>
</reference>
<organism evidence="1 2">
    <name type="scientific">Corynebacterium pyruviciproducens ATCC BAA-1742</name>
    <dbReference type="NCBI Taxonomy" id="1125779"/>
    <lineage>
        <taxon>Bacteria</taxon>
        <taxon>Bacillati</taxon>
        <taxon>Actinomycetota</taxon>
        <taxon>Actinomycetes</taxon>
        <taxon>Mycobacteriales</taxon>
        <taxon>Corynebacteriaceae</taxon>
        <taxon>Corynebacterium</taxon>
    </lineage>
</organism>
<dbReference type="STRING" id="1125779.HMPREF1219_00529"/>
<dbReference type="PATRIC" id="fig|1125779.3.peg.515"/>
<name>S2Z0S4_9CORY</name>
<evidence type="ECO:0000313" key="2">
    <source>
        <dbReference type="Proteomes" id="UP000014408"/>
    </source>
</evidence>
<proteinExistence type="predicted"/>
<evidence type="ECO:0008006" key="3">
    <source>
        <dbReference type="Google" id="ProtNLM"/>
    </source>
</evidence>
<comment type="caution">
    <text evidence="1">The sequence shown here is derived from an EMBL/GenBank/DDBJ whole genome shotgun (WGS) entry which is preliminary data.</text>
</comment>
<dbReference type="AlphaFoldDB" id="S2Z0S4"/>
<accession>S2Z0S4</accession>
<keyword evidence="2" id="KW-1185">Reference proteome</keyword>
<dbReference type="eggNOG" id="ENOG502Z7SZ">
    <property type="taxonomic scope" value="Bacteria"/>
</dbReference>
<dbReference type="EMBL" id="ATBY01000009">
    <property type="protein sequence ID" value="EPD70096.1"/>
    <property type="molecule type" value="Genomic_DNA"/>
</dbReference>
<protein>
    <recommendedName>
        <fullName evidence="3">3-methyladenine DNA glycosylase</fullName>
    </recommendedName>
</protein>